<keyword evidence="5" id="KW-1185">Reference proteome</keyword>
<dbReference type="InterPro" id="IPR011047">
    <property type="entry name" value="Quinoprotein_ADH-like_sf"/>
</dbReference>
<feature type="domain" description="Pyrrolo-quinoline quinone repeat" evidence="3">
    <location>
        <begin position="257"/>
        <end position="410"/>
    </location>
</feature>
<dbReference type="PANTHER" id="PTHR34512">
    <property type="entry name" value="CELL SURFACE PROTEIN"/>
    <property type="match status" value="1"/>
</dbReference>
<keyword evidence="2" id="KW-0472">Membrane</keyword>
<reference evidence="4 5" key="1">
    <citation type="submission" date="2019-07" db="EMBL/GenBank/DDBJ databases">
        <title>Deinococcus detaillus sp. nov., isolated from humus soil in Antarctica.</title>
        <authorList>
            <person name="Zhang K."/>
        </authorList>
    </citation>
    <scope>NUCLEOTIDE SEQUENCE [LARGE SCALE GENOMIC DNA]</scope>
    <source>
        <strain evidence="4 5">H1</strain>
    </source>
</reference>
<evidence type="ECO:0000313" key="4">
    <source>
        <dbReference type="EMBL" id="TSA79774.1"/>
    </source>
</evidence>
<dbReference type="SMART" id="SM00564">
    <property type="entry name" value="PQQ"/>
    <property type="match status" value="7"/>
</dbReference>
<dbReference type="Pfam" id="PF13360">
    <property type="entry name" value="PQQ_2"/>
    <property type="match status" value="2"/>
</dbReference>
<dbReference type="InterPro" id="IPR018391">
    <property type="entry name" value="PQQ_b-propeller_rpt"/>
</dbReference>
<feature type="domain" description="Pyrrolo-quinoline quinone repeat" evidence="3">
    <location>
        <begin position="110"/>
        <end position="255"/>
    </location>
</feature>
<evidence type="ECO:0000313" key="5">
    <source>
        <dbReference type="Proteomes" id="UP000316092"/>
    </source>
</evidence>
<dbReference type="Gene3D" id="2.40.10.480">
    <property type="match status" value="1"/>
</dbReference>
<evidence type="ECO:0000256" key="2">
    <source>
        <dbReference type="SAM" id="Phobius"/>
    </source>
</evidence>
<dbReference type="EMBL" id="VKDB01000037">
    <property type="protein sequence ID" value="TSA79774.1"/>
    <property type="molecule type" value="Genomic_DNA"/>
</dbReference>
<feature type="region of interest" description="Disordered" evidence="1">
    <location>
        <begin position="1"/>
        <end position="53"/>
    </location>
</feature>
<organism evidence="4 5">
    <name type="scientific">Deinococcus detaillensis</name>
    <dbReference type="NCBI Taxonomy" id="2592048"/>
    <lineage>
        <taxon>Bacteria</taxon>
        <taxon>Thermotogati</taxon>
        <taxon>Deinococcota</taxon>
        <taxon>Deinococci</taxon>
        <taxon>Deinococcales</taxon>
        <taxon>Deinococcaceae</taxon>
        <taxon>Deinococcus</taxon>
    </lineage>
</organism>
<dbReference type="OrthoDB" id="45135at2"/>
<proteinExistence type="predicted"/>
<dbReference type="InterPro" id="IPR015943">
    <property type="entry name" value="WD40/YVTN_repeat-like_dom_sf"/>
</dbReference>
<keyword evidence="2" id="KW-0812">Transmembrane</keyword>
<protein>
    <submittedName>
        <fullName evidence="4">PQQ-binding-like beta-propeller repeat protein</fullName>
    </submittedName>
</protein>
<sequence>MGQRSGSDCAGTRSGLSQRGHGSCPRHAQPTGGHQGRRKRPRPYQHLQRPLGAGRRCVRASGWGRTMTRFQLRRWLPRLGGLVGSLALAAALIGAQSGTPVTGAGGVPKILWTVNGQGWAGASVVLASGGQAFVADARGIASGLDALSGKQHWRFDLGDRLLYTPAISGQTLLLARVGELAAVSLDGKTRWEKHIDDSPVLSPAVGKNGTIYAAGGPFLYALDGQGKEIWQHKVSTFYSASPVVAQDGTVYIGAKSLLLALTPQGKVKWQYKAASTLYANPAIDGQGNLYLGTGSGLVSLNPAGKVRWTHKGAPLETTPLIGKENRLYLTDTAGQLTAMSLSGDVSWTVQVGESIGGSSALARDVIYVGTGDGLLHALNLDGQQQWALQLDGAVFGSPVIGPDGHLYVGAGRTFYALATSSPLATAPWPLARQNAAGQGRAP</sequence>
<dbReference type="Gene3D" id="2.130.10.10">
    <property type="entry name" value="YVTN repeat-like/Quinoprotein amine dehydrogenase"/>
    <property type="match status" value="2"/>
</dbReference>
<evidence type="ECO:0000256" key="1">
    <source>
        <dbReference type="SAM" id="MobiDB-lite"/>
    </source>
</evidence>
<dbReference type="AlphaFoldDB" id="A0A553UHS9"/>
<dbReference type="SUPFAM" id="SSF50998">
    <property type="entry name" value="Quinoprotein alcohol dehydrogenase-like"/>
    <property type="match status" value="2"/>
</dbReference>
<keyword evidence="2" id="KW-1133">Transmembrane helix</keyword>
<name>A0A553UHS9_9DEIO</name>
<dbReference type="InterPro" id="IPR002372">
    <property type="entry name" value="PQQ_rpt_dom"/>
</dbReference>
<evidence type="ECO:0000259" key="3">
    <source>
        <dbReference type="Pfam" id="PF13360"/>
    </source>
</evidence>
<gene>
    <name evidence="4" type="ORF">FNU79_17480</name>
</gene>
<dbReference type="PANTHER" id="PTHR34512:SF30">
    <property type="entry name" value="OUTER MEMBRANE PROTEIN ASSEMBLY FACTOR BAMB"/>
    <property type="match status" value="1"/>
</dbReference>
<accession>A0A553UHS9</accession>
<feature type="transmembrane region" description="Helical" evidence="2">
    <location>
        <begin position="75"/>
        <end position="95"/>
    </location>
</feature>
<dbReference type="Proteomes" id="UP000316092">
    <property type="component" value="Unassembled WGS sequence"/>
</dbReference>
<comment type="caution">
    <text evidence="4">The sequence shown here is derived from an EMBL/GenBank/DDBJ whole genome shotgun (WGS) entry which is preliminary data.</text>
</comment>